<dbReference type="Pfam" id="PF13404">
    <property type="entry name" value="HTH_AsnC-type"/>
    <property type="match status" value="1"/>
</dbReference>
<dbReference type="SUPFAM" id="SSF54909">
    <property type="entry name" value="Dimeric alpha+beta barrel"/>
    <property type="match status" value="2"/>
</dbReference>
<dbReference type="GO" id="GO:0043565">
    <property type="term" value="F:sequence-specific DNA binding"/>
    <property type="evidence" value="ECO:0007669"/>
    <property type="project" value="InterPro"/>
</dbReference>
<protein>
    <submittedName>
        <fullName evidence="6">Lrp/AsnC family transcriptional regulator</fullName>
    </submittedName>
</protein>
<organism evidence="6 7">
    <name type="scientific">Antrihabitans stalactiti</name>
    <dbReference type="NCBI Taxonomy" id="2584121"/>
    <lineage>
        <taxon>Bacteria</taxon>
        <taxon>Bacillati</taxon>
        <taxon>Actinomycetota</taxon>
        <taxon>Actinomycetes</taxon>
        <taxon>Mycobacteriales</taxon>
        <taxon>Nocardiaceae</taxon>
        <taxon>Antrihabitans</taxon>
    </lineage>
</organism>
<evidence type="ECO:0000259" key="5">
    <source>
        <dbReference type="Pfam" id="PF13404"/>
    </source>
</evidence>
<dbReference type="PRINTS" id="PR00033">
    <property type="entry name" value="HTHASNC"/>
</dbReference>
<dbReference type="Proteomes" id="UP000535543">
    <property type="component" value="Unassembled WGS sequence"/>
</dbReference>
<dbReference type="Gene3D" id="1.10.10.10">
    <property type="entry name" value="Winged helix-like DNA-binding domain superfamily/Winged helix DNA-binding domain"/>
    <property type="match status" value="2"/>
</dbReference>
<dbReference type="Gene3D" id="3.30.70.920">
    <property type="match status" value="2"/>
</dbReference>
<proteinExistence type="predicted"/>
<dbReference type="InterPro" id="IPR019887">
    <property type="entry name" value="Tscrpt_reg_AsnC/Lrp_C"/>
</dbReference>
<keyword evidence="7" id="KW-1185">Reference proteome</keyword>
<dbReference type="InterPro" id="IPR036388">
    <property type="entry name" value="WH-like_DNA-bd_sf"/>
</dbReference>
<evidence type="ECO:0000256" key="2">
    <source>
        <dbReference type="ARBA" id="ARBA00023125"/>
    </source>
</evidence>
<dbReference type="GO" id="GO:0043200">
    <property type="term" value="P:response to amino acid"/>
    <property type="evidence" value="ECO:0007669"/>
    <property type="project" value="TreeGrafter"/>
</dbReference>
<dbReference type="EMBL" id="VCQU01000014">
    <property type="protein sequence ID" value="NMN99031.1"/>
    <property type="molecule type" value="Genomic_DNA"/>
</dbReference>
<evidence type="ECO:0000313" key="6">
    <source>
        <dbReference type="EMBL" id="NMN99031.1"/>
    </source>
</evidence>
<dbReference type="InterPro" id="IPR011008">
    <property type="entry name" value="Dimeric_a/b-barrel"/>
</dbReference>
<dbReference type="PANTHER" id="PTHR30154:SF34">
    <property type="entry name" value="TRANSCRIPTIONAL REGULATOR AZLB"/>
    <property type="match status" value="1"/>
</dbReference>
<dbReference type="PANTHER" id="PTHR30154">
    <property type="entry name" value="LEUCINE-RESPONSIVE REGULATORY PROTEIN"/>
    <property type="match status" value="1"/>
</dbReference>
<dbReference type="AlphaFoldDB" id="A0A848KLG1"/>
<dbReference type="GO" id="GO:0005829">
    <property type="term" value="C:cytosol"/>
    <property type="evidence" value="ECO:0007669"/>
    <property type="project" value="TreeGrafter"/>
</dbReference>
<dbReference type="SMART" id="SM00344">
    <property type="entry name" value="HTH_ASNC"/>
    <property type="match status" value="2"/>
</dbReference>
<keyword evidence="1" id="KW-0805">Transcription regulation</keyword>
<keyword evidence="2" id="KW-0238">DNA-binding</keyword>
<evidence type="ECO:0000313" key="7">
    <source>
        <dbReference type="Proteomes" id="UP000535543"/>
    </source>
</evidence>
<sequence length="367" mass="40719">MSAPYLRDSYIVDTPDARNASEHRSLAAGIDETDVLLLDALHANPRISFEKLGPILGLSPATVGRRWQRLVDAGRAWVSSVPGPQLALVGAVYEVRAFPGRAVEVAQELARIPEVISVYATDGTFDLHALVLASDMHVLGVLLLEYLPRIPGIAEAVAHVATEWHSGIHWRLGAIDTSQKQSVVEAPENVGRAATRDRDFEPADRDLFLALQNDGRNRYRDLARQLTTSEQLVRRRLDRLVRRGMISFRTDFTRREGGWPTEFVLWLTVPAHKIDEVGAAISEWPETRICVSVVGAANLMVMAQVHRPVDVVQILDRLRLTQQQAQVTDQRIVLRAFKSWGRLLDTEGHAIGVVPVDPWARSSSAPG</sequence>
<feature type="domain" description="HTH asnC-type" evidence="5">
    <location>
        <begin position="30"/>
        <end position="70"/>
    </location>
</feature>
<keyword evidence="3" id="KW-0804">Transcription</keyword>
<dbReference type="InterPro" id="IPR019888">
    <property type="entry name" value="Tscrpt_reg_AsnC-like"/>
</dbReference>
<dbReference type="InterPro" id="IPR000485">
    <property type="entry name" value="AsnC-type_HTH_dom"/>
</dbReference>
<reference evidence="6 7" key="2">
    <citation type="submission" date="2020-06" db="EMBL/GenBank/DDBJ databases">
        <title>Antribacter stalactiti gen. nov., sp. nov., a new member of the family Nacardiaceae isolated from a cave.</title>
        <authorList>
            <person name="Kim I.S."/>
        </authorList>
    </citation>
    <scope>NUCLEOTIDE SEQUENCE [LARGE SCALE GENOMIC DNA]</scope>
    <source>
        <strain evidence="6 7">YC2-7</strain>
    </source>
</reference>
<evidence type="ECO:0000256" key="1">
    <source>
        <dbReference type="ARBA" id="ARBA00023015"/>
    </source>
</evidence>
<dbReference type="Pfam" id="PF13412">
    <property type="entry name" value="HTH_24"/>
    <property type="match status" value="1"/>
</dbReference>
<evidence type="ECO:0000259" key="4">
    <source>
        <dbReference type="Pfam" id="PF01037"/>
    </source>
</evidence>
<evidence type="ECO:0000256" key="3">
    <source>
        <dbReference type="ARBA" id="ARBA00023163"/>
    </source>
</evidence>
<gene>
    <name evidence="6" type="ORF">FGL95_28760</name>
</gene>
<dbReference type="SUPFAM" id="SSF46785">
    <property type="entry name" value="Winged helix' DNA-binding domain"/>
    <property type="match status" value="2"/>
</dbReference>
<reference evidence="6 7" key="1">
    <citation type="submission" date="2019-05" db="EMBL/GenBank/DDBJ databases">
        <authorList>
            <person name="Lee S.D."/>
        </authorList>
    </citation>
    <scope>NUCLEOTIDE SEQUENCE [LARGE SCALE GENOMIC DNA]</scope>
    <source>
        <strain evidence="6 7">YC2-7</strain>
    </source>
</reference>
<feature type="domain" description="Transcription regulator AsnC/Lrp ligand binding" evidence="4">
    <location>
        <begin position="100"/>
        <end position="161"/>
    </location>
</feature>
<accession>A0A848KLG1</accession>
<name>A0A848KLG1_9NOCA</name>
<comment type="caution">
    <text evidence="6">The sequence shown here is derived from an EMBL/GenBank/DDBJ whole genome shotgun (WGS) entry which is preliminary data.</text>
</comment>
<dbReference type="InterPro" id="IPR036390">
    <property type="entry name" value="WH_DNA-bd_sf"/>
</dbReference>
<dbReference type="Pfam" id="PF01037">
    <property type="entry name" value="AsnC_trans_reg"/>
    <property type="match status" value="1"/>
</dbReference>